<dbReference type="InterPro" id="IPR019546">
    <property type="entry name" value="TAT_signal_bac_arc"/>
</dbReference>
<dbReference type="NCBIfam" id="TIGR01409">
    <property type="entry name" value="TAT_signal_seq"/>
    <property type="match status" value="1"/>
</dbReference>
<keyword evidence="3" id="KW-0479">Metal-binding</keyword>
<keyword evidence="8" id="KW-1185">Reference proteome</keyword>
<dbReference type="InterPro" id="IPR006311">
    <property type="entry name" value="TAT_signal"/>
</dbReference>
<comment type="similarity">
    <text evidence="1">Belongs to the SCO1/2 family.</text>
</comment>
<feature type="binding site" evidence="3">
    <location>
        <position position="177"/>
    </location>
    <ligand>
        <name>Cu cation</name>
        <dbReference type="ChEBI" id="CHEBI:23378"/>
    </ligand>
</feature>
<name>A0A5Q2RK83_9ACTN</name>
<dbReference type="PANTHER" id="PTHR12151:SF25">
    <property type="entry name" value="LINALOOL DEHYDRATASE_ISOMERASE DOMAIN-CONTAINING PROTEIN"/>
    <property type="match status" value="1"/>
</dbReference>
<dbReference type="GO" id="GO:0046872">
    <property type="term" value="F:metal ion binding"/>
    <property type="evidence" value="ECO:0007669"/>
    <property type="project" value="UniProtKB-KW"/>
</dbReference>
<feature type="disulfide bond" description="Redox-active" evidence="4">
    <location>
        <begin position="86"/>
        <end position="90"/>
    </location>
</feature>
<proteinExistence type="inferred from homology"/>
<evidence type="ECO:0000256" key="1">
    <source>
        <dbReference type="ARBA" id="ARBA00010996"/>
    </source>
</evidence>
<evidence type="ECO:0000313" key="8">
    <source>
        <dbReference type="Proteomes" id="UP000334019"/>
    </source>
</evidence>
<evidence type="ECO:0000313" key="7">
    <source>
        <dbReference type="EMBL" id="QGG96243.1"/>
    </source>
</evidence>
<evidence type="ECO:0000256" key="4">
    <source>
        <dbReference type="PIRSR" id="PIRSR603782-2"/>
    </source>
</evidence>
<dbReference type="PROSITE" id="PS51318">
    <property type="entry name" value="TAT"/>
    <property type="match status" value="1"/>
</dbReference>
<accession>A0A5Q2RK83</accession>
<dbReference type="CDD" id="cd02968">
    <property type="entry name" value="SCO"/>
    <property type="match status" value="1"/>
</dbReference>
<dbReference type="InterPro" id="IPR003782">
    <property type="entry name" value="SCO1/SenC"/>
</dbReference>
<evidence type="ECO:0000256" key="3">
    <source>
        <dbReference type="PIRSR" id="PIRSR603782-1"/>
    </source>
</evidence>
<keyword evidence="5" id="KW-0732">Signal</keyword>
<feature type="binding site" evidence="3">
    <location>
        <position position="90"/>
    </location>
    <ligand>
        <name>Cu cation</name>
        <dbReference type="ChEBI" id="CHEBI:23378"/>
    </ligand>
</feature>
<evidence type="ECO:0000259" key="6">
    <source>
        <dbReference type="PROSITE" id="PS51352"/>
    </source>
</evidence>
<keyword evidence="4" id="KW-1015">Disulfide bond</keyword>
<evidence type="ECO:0000256" key="5">
    <source>
        <dbReference type="SAM" id="SignalP"/>
    </source>
</evidence>
<dbReference type="AlphaFoldDB" id="A0A5Q2RK83"/>
<dbReference type="Gene3D" id="3.40.30.10">
    <property type="entry name" value="Glutaredoxin"/>
    <property type="match status" value="1"/>
</dbReference>
<dbReference type="KEGG" id="atq:GH723_14665"/>
<reference evidence="7 8" key="1">
    <citation type="submission" date="2019-11" db="EMBL/GenBank/DDBJ databases">
        <authorList>
            <person name="He Y."/>
        </authorList>
    </citation>
    <scope>NUCLEOTIDE SEQUENCE [LARGE SCALE GENOMIC DNA]</scope>
    <source>
        <strain evidence="7 8">SCSIO 58843</strain>
    </source>
</reference>
<sequence length="216" mass="22991">MVELPWTRRRFLGLMGGASAAAVLAGCGSNPSSPAATPPEEWGGVLVDPPLDKPDVTLQTTDGQPFPFRDATSGKLTMLFFGFTNCPDVCPIWLNTVARALEEIGSGPGSDPQVLFVGVDVARDTPEVLDTYLDRFDPTFIGLTGTETAIAAANDALYFPSIVIGAPDEAGAYEVGHYARAAVFSPDNTAHRLYGYDVSVEELVHDLPLLAEGTFR</sequence>
<dbReference type="PANTHER" id="PTHR12151">
    <property type="entry name" value="ELECTRON TRANSPORT PROTIN SCO1/SENC FAMILY MEMBER"/>
    <property type="match status" value="1"/>
</dbReference>
<protein>
    <submittedName>
        <fullName evidence="7">Twin-arginine translocation signal domain-containing protein</fullName>
    </submittedName>
</protein>
<dbReference type="RefSeq" id="WP_153760349.1">
    <property type="nucleotide sequence ID" value="NZ_CP045851.1"/>
</dbReference>
<feature type="binding site" evidence="3">
    <location>
        <position position="86"/>
    </location>
    <ligand>
        <name>Cu cation</name>
        <dbReference type="ChEBI" id="CHEBI:23378"/>
    </ligand>
</feature>
<gene>
    <name evidence="7" type="ORF">GH723_14665</name>
</gene>
<feature type="signal peptide" evidence="5">
    <location>
        <begin position="1"/>
        <end position="25"/>
    </location>
</feature>
<organism evidence="7 8">
    <name type="scientific">Actinomarinicola tropica</name>
    <dbReference type="NCBI Taxonomy" id="2789776"/>
    <lineage>
        <taxon>Bacteria</taxon>
        <taxon>Bacillati</taxon>
        <taxon>Actinomycetota</taxon>
        <taxon>Acidimicrobiia</taxon>
        <taxon>Acidimicrobiales</taxon>
        <taxon>Iamiaceae</taxon>
        <taxon>Actinomarinicola</taxon>
    </lineage>
</organism>
<evidence type="ECO:0000256" key="2">
    <source>
        <dbReference type="ARBA" id="ARBA00023008"/>
    </source>
</evidence>
<dbReference type="Proteomes" id="UP000334019">
    <property type="component" value="Chromosome"/>
</dbReference>
<feature type="chain" id="PRO_5039121564" evidence="5">
    <location>
        <begin position="26"/>
        <end position="216"/>
    </location>
</feature>
<dbReference type="EMBL" id="CP045851">
    <property type="protein sequence ID" value="QGG96243.1"/>
    <property type="molecule type" value="Genomic_DNA"/>
</dbReference>
<feature type="domain" description="Thioredoxin" evidence="6">
    <location>
        <begin position="47"/>
        <end position="212"/>
    </location>
</feature>
<dbReference type="Pfam" id="PF02630">
    <property type="entry name" value="SCO1-SenC"/>
    <property type="match status" value="1"/>
</dbReference>
<dbReference type="SUPFAM" id="SSF52833">
    <property type="entry name" value="Thioredoxin-like"/>
    <property type="match status" value="1"/>
</dbReference>
<dbReference type="InterPro" id="IPR013766">
    <property type="entry name" value="Thioredoxin_domain"/>
</dbReference>
<dbReference type="PROSITE" id="PS51352">
    <property type="entry name" value="THIOREDOXIN_2"/>
    <property type="match status" value="1"/>
</dbReference>
<dbReference type="InterPro" id="IPR036249">
    <property type="entry name" value="Thioredoxin-like_sf"/>
</dbReference>
<keyword evidence="2 3" id="KW-0186">Copper</keyword>